<sequence length="584" mass="64921">MNQEVREKVANLLDEASKLLVDVDSQRSTSTANHSSTGSSQSSASVNNSSRSTRRNGGTSSRSSSASTSSLLGESLQRAQSMLQASSSSGLFRRLNRTERLRASSPYQNNRQSTAQPTKEKVKKAMEFALIGCWPDDEDEPHHLKWDSVIASGMLTLHEDDNEKSIRNAIKESLAAKFPSLGDNDFDFVKVRHKAITILQLGPGTEFNYAVVKKMAGQGLLYVKVKQGYEFLYDSDNESDAALLKIPMEPEIEIVNVDETKAVASACSAVPPCVSTVTVHLTENEDPEPLKTDPNQQESSACTNAVDVLINEIANQRLSEPVEILRFLQKNLVEGRVLDVQDTSNTPEGETNYICVDRHNILASTFSELEAIQNFHITFEVDFIGEMARDLGGPRKEWIRLMNAAMKEKYFDKCLREYLADDYYHVDIMIGIALLQNGQIPTFMPSDVIDSLVSSQIENSCIAKLQQGLNVFGLARIMQKFPILLYLLRHNNQTMSAKMVLKLLAPTFSEEGSSVYLKEKALYALFVKYVRQVASGRREPITLSSLLIFATCAAEEPPLGFTVHPSITFCCGDEEVQHALTMFF</sequence>
<protein>
    <submittedName>
        <fullName evidence="2">Uncharacterized protein</fullName>
    </submittedName>
</protein>
<dbReference type="OrthoDB" id="5979103at2759"/>
<evidence type="ECO:0000256" key="1">
    <source>
        <dbReference type="SAM" id="MobiDB-lite"/>
    </source>
</evidence>
<dbReference type="SUPFAM" id="SSF56204">
    <property type="entry name" value="Hect, E3 ligase catalytic domain"/>
    <property type="match status" value="1"/>
</dbReference>
<proteinExistence type="predicted"/>
<feature type="compositionally biased region" description="Polar residues" evidence="1">
    <location>
        <begin position="105"/>
        <end position="117"/>
    </location>
</feature>
<dbReference type="Proteomes" id="UP001152795">
    <property type="component" value="Unassembled WGS sequence"/>
</dbReference>
<comment type="caution">
    <text evidence="2">The sequence shown here is derived from an EMBL/GenBank/DDBJ whole genome shotgun (WGS) entry which is preliminary data.</text>
</comment>
<gene>
    <name evidence="2" type="ORF">PACLA_8A082307</name>
</gene>
<feature type="compositionally biased region" description="Polar residues" evidence="1">
    <location>
        <begin position="77"/>
        <end position="90"/>
    </location>
</feature>
<feature type="compositionally biased region" description="Low complexity" evidence="1">
    <location>
        <begin position="28"/>
        <end position="70"/>
    </location>
</feature>
<evidence type="ECO:0000313" key="2">
    <source>
        <dbReference type="EMBL" id="CAB4021613.1"/>
    </source>
</evidence>
<dbReference type="GO" id="GO:0004842">
    <property type="term" value="F:ubiquitin-protein transferase activity"/>
    <property type="evidence" value="ECO:0007669"/>
    <property type="project" value="InterPro"/>
</dbReference>
<keyword evidence="3" id="KW-1185">Reference proteome</keyword>
<feature type="region of interest" description="Disordered" evidence="1">
    <location>
        <begin position="21"/>
        <end position="121"/>
    </location>
</feature>
<organism evidence="2 3">
    <name type="scientific">Paramuricea clavata</name>
    <name type="common">Red gorgonian</name>
    <name type="synonym">Violescent sea-whip</name>
    <dbReference type="NCBI Taxonomy" id="317549"/>
    <lineage>
        <taxon>Eukaryota</taxon>
        <taxon>Metazoa</taxon>
        <taxon>Cnidaria</taxon>
        <taxon>Anthozoa</taxon>
        <taxon>Octocorallia</taxon>
        <taxon>Malacalcyonacea</taxon>
        <taxon>Plexauridae</taxon>
        <taxon>Paramuricea</taxon>
    </lineage>
</organism>
<dbReference type="Gene3D" id="3.90.1750.10">
    <property type="entry name" value="Hect, E3 ligase catalytic domains"/>
    <property type="match status" value="1"/>
</dbReference>
<dbReference type="EMBL" id="CACRXK020011523">
    <property type="protein sequence ID" value="CAB4021613.1"/>
    <property type="molecule type" value="Genomic_DNA"/>
</dbReference>
<dbReference type="InterPro" id="IPR035983">
    <property type="entry name" value="Hect_E3_ubiquitin_ligase"/>
</dbReference>
<reference evidence="2" key="1">
    <citation type="submission" date="2020-04" db="EMBL/GenBank/DDBJ databases">
        <authorList>
            <person name="Alioto T."/>
            <person name="Alioto T."/>
            <person name="Gomez Garrido J."/>
        </authorList>
    </citation>
    <scope>NUCLEOTIDE SEQUENCE</scope>
    <source>
        <strain evidence="2">A484AB</strain>
    </source>
</reference>
<name>A0A6S7IV89_PARCT</name>
<evidence type="ECO:0000313" key="3">
    <source>
        <dbReference type="Proteomes" id="UP001152795"/>
    </source>
</evidence>
<accession>A0A6S7IV89</accession>
<dbReference type="AlphaFoldDB" id="A0A6S7IV89"/>